<dbReference type="GeneID" id="112683887"/>
<dbReference type="Proteomes" id="UP000694846">
    <property type="component" value="Unplaced"/>
</dbReference>
<reference evidence="3" key="1">
    <citation type="submission" date="2025-08" db="UniProtKB">
        <authorList>
            <consortium name="RefSeq"/>
        </authorList>
    </citation>
    <scope>IDENTIFICATION</scope>
    <source>
        <tissue evidence="3">Whole body</tissue>
    </source>
</reference>
<sequence length="160" mass="18481">MTTLTILRLELYAALLLARMLSHHLTLLNNVVTIDRIRAWTDSMIVLMWNTQEYRQFKIFVTNRIAKIRGLIPNYIWAHVGTADNPTDPASRGMLPRDLVSCSKHLTGPGFLRQDDSQWSLSEPVEVTVPVENLSEYKRPTKCALHIQYDSESDELLRRF</sequence>
<evidence type="ECO:0000256" key="1">
    <source>
        <dbReference type="SAM" id="SignalP"/>
    </source>
</evidence>
<dbReference type="PANTHER" id="PTHR22955:SF65">
    <property type="entry name" value="INTEGRASE CATALYTIC DOMAIN-CONTAINING PROTEIN"/>
    <property type="match status" value="1"/>
</dbReference>
<name>A0A8B8FIX4_9HEMI</name>
<proteinExistence type="predicted"/>
<dbReference type="PANTHER" id="PTHR22955">
    <property type="entry name" value="RETROTRANSPOSON"/>
    <property type="match status" value="1"/>
</dbReference>
<feature type="signal peptide" evidence="1">
    <location>
        <begin position="1"/>
        <end position="18"/>
    </location>
</feature>
<gene>
    <name evidence="3" type="primary">LOC112683887</name>
</gene>
<accession>A0A8B8FIX4</accession>
<dbReference type="AlphaFoldDB" id="A0A8B8FIX4"/>
<evidence type="ECO:0000313" key="2">
    <source>
        <dbReference type="Proteomes" id="UP000694846"/>
    </source>
</evidence>
<keyword evidence="2" id="KW-1185">Reference proteome</keyword>
<dbReference type="OrthoDB" id="6627333at2759"/>
<dbReference type="RefSeq" id="XP_025410859.1">
    <property type="nucleotide sequence ID" value="XM_025555074.1"/>
</dbReference>
<feature type="chain" id="PRO_5034167759" evidence="1">
    <location>
        <begin position="19"/>
        <end position="160"/>
    </location>
</feature>
<keyword evidence="1" id="KW-0732">Signal</keyword>
<organism evidence="2 3">
    <name type="scientific">Sipha flava</name>
    <name type="common">yellow sugarcane aphid</name>
    <dbReference type="NCBI Taxonomy" id="143950"/>
    <lineage>
        <taxon>Eukaryota</taxon>
        <taxon>Metazoa</taxon>
        <taxon>Ecdysozoa</taxon>
        <taxon>Arthropoda</taxon>
        <taxon>Hexapoda</taxon>
        <taxon>Insecta</taxon>
        <taxon>Pterygota</taxon>
        <taxon>Neoptera</taxon>
        <taxon>Paraneoptera</taxon>
        <taxon>Hemiptera</taxon>
        <taxon>Sternorrhyncha</taxon>
        <taxon>Aphidomorpha</taxon>
        <taxon>Aphidoidea</taxon>
        <taxon>Aphididae</taxon>
        <taxon>Sipha</taxon>
    </lineage>
</organism>
<protein>
    <submittedName>
        <fullName evidence="3">Uncharacterized protein LOC112683887</fullName>
    </submittedName>
</protein>
<evidence type="ECO:0000313" key="3">
    <source>
        <dbReference type="RefSeq" id="XP_025410859.1"/>
    </source>
</evidence>